<dbReference type="Proteomes" id="UP000184280">
    <property type="component" value="Unassembled WGS sequence"/>
</dbReference>
<evidence type="ECO:0000313" key="2">
    <source>
        <dbReference type="Proteomes" id="UP000184280"/>
    </source>
</evidence>
<evidence type="ECO:0000313" key="1">
    <source>
        <dbReference type="EMBL" id="SHL87646.1"/>
    </source>
</evidence>
<proteinExistence type="predicted"/>
<dbReference type="EMBL" id="FRCJ01000001">
    <property type="protein sequence ID" value="SHL87646.1"/>
    <property type="molecule type" value="Genomic_DNA"/>
</dbReference>
<sequence>MDKELLIKLQKDKSHKMLADADEMVIQKHWDSYKFSYYSSNGTIS</sequence>
<dbReference type="AlphaFoldDB" id="A0A1M7E7L5"/>
<organism evidence="1 2">
    <name type="scientific">Xylanibacter ruminicola</name>
    <name type="common">Prevotella ruminicola</name>
    <dbReference type="NCBI Taxonomy" id="839"/>
    <lineage>
        <taxon>Bacteria</taxon>
        <taxon>Pseudomonadati</taxon>
        <taxon>Bacteroidota</taxon>
        <taxon>Bacteroidia</taxon>
        <taxon>Bacteroidales</taxon>
        <taxon>Prevotellaceae</taxon>
        <taxon>Xylanibacter</taxon>
    </lineage>
</organism>
<accession>A0A1M7E7L5</accession>
<gene>
    <name evidence="1" type="ORF">SAMN04488494_0979</name>
</gene>
<name>A0A1M7E7L5_XYLRU</name>
<protein>
    <submittedName>
        <fullName evidence="1">Uncharacterized protein</fullName>
    </submittedName>
</protein>
<reference evidence="1 2" key="1">
    <citation type="submission" date="2016-11" db="EMBL/GenBank/DDBJ databases">
        <authorList>
            <person name="Jaros S."/>
            <person name="Januszkiewicz K."/>
            <person name="Wedrychowicz H."/>
        </authorList>
    </citation>
    <scope>NUCLEOTIDE SEQUENCE [LARGE SCALE GENOMIC DNA]</scope>
    <source>
        <strain evidence="1 2">BPI-34</strain>
    </source>
</reference>